<organism evidence="1 2">
    <name type="scientific">Blastopirellula marina DSM 3645</name>
    <dbReference type="NCBI Taxonomy" id="314230"/>
    <lineage>
        <taxon>Bacteria</taxon>
        <taxon>Pseudomonadati</taxon>
        <taxon>Planctomycetota</taxon>
        <taxon>Planctomycetia</taxon>
        <taxon>Pirellulales</taxon>
        <taxon>Pirellulaceae</taxon>
        <taxon>Blastopirellula</taxon>
    </lineage>
</organism>
<dbReference type="Pfam" id="PF10083">
    <property type="entry name" value="DUF2321"/>
    <property type="match status" value="1"/>
</dbReference>
<sequence length="120" mass="13221">MACPDCQSPIQGHYHCPGVIGFFDYDAPHYCQNCGKAFPWTTRALEAARQLATDDDTLSADESERFAKDLEEITRETPQAKASAGRIKKMLGKMTAGTGAAIRDILIDIASESVRKMIWP</sequence>
<evidence type="ECO:0000313" key="1">
    <source>
        <dbReference type="EMBL" id="EAQ81487.1"/>
    </source>
</evidence>
<protein>
    <submittedName>
        <fullName evidence="1">Uncharacterized protein</fullName>
    </submittedName>
</protein>
<dbReference type="InterPro" id="IPR016891">
    <property type="entry name" value="DUF2321"/>
</dbReference>
<name>A3ZP13_9BACT</name>
<accession>A3ZP13</accession>
<dbReference type="EMBL" id="AANZ01000004">
    <property type="protein sequence ID" value="EAQ81487.1"/>
    <property type="molecule type" value="Genomic_DNA"/>
</dbReference>
<reference evidence="1 2" key="1">
    <citation type="submission" date="2006-02" db="EMBL/GenBank/DDBJ databases">
        <authorList>
            <person name="Amann R."/>
            <person name="Ferriera S."/>
            <person name="Johnson J."/>
            <person name="Kravitz S."/>
            <person name="Halpern A."/>
            <person name="Remington K."/>
            <person name="Beeson K."/>
            <person name="Tran B."/>
            <person name="Rogers Y.-H."/>
            <person name="Friedman R."/>
            <person name="Venter J.C."/>
        </authorList>
    </citation>
    <scope>NUCLEOTIDE SEQUENCE [LARGE SCALE GENOMIC DNA]</scope>
    <source>
        <strain evidence="1 2">DSM 3645</strain>
    </source>
</reference>
<evidence type="ECO:0000313" key="2">
    <source>
        <dbReference type="Proteomes" id="UP000004358"/>
    </source>
</evidence>
<dbReference type="Proteomes" id="UP000004358">
    <property type="component" value="Unassembled WGS sequence"/>
</dbReference>
<comment type="caution">
    <text evidence="1">The sequence shown here is derived from an EMBL/GenBank/DDBJ whole genome shotgun (WGS) entry which is preliminary data.</text>
</comment>
<proteinExistence type="predicted"/>
<dbReference type="eggNOG" id="COG4306">
    <property type="taxonomic scope" value="Bacteria"/>
</dbReference>
<dbReference type="AlphaFoldDB" id="A3ZP13"/>
<gene>
    <name evidence="1" type="ORF">DSM3645_27937</name>
</gene>
<dbReference type="HOGENOM" id="CLU_137813_0_0_0"/>